<evidence type="ECO:0000256" key="1">
    <source>
        <dbReference type="ARBA" id="ARBA00022795"/>
    </source>
</evidence>
<keyword evidence="3" id="KW-0282">Flagellum</keyword>
<gene>
    <name evidence="3" type="primary">flgN</name>
    <name evidence="3" type="ORF">U7230_02390</name>
</gene>
<sequence>MEWQGQALRLLDALQSLEERVRGLVVAGDVGALGEAIAQEQALAQELRALSQERPASTAAGGEDGGAVERPASELKARAEAVLRLHRQNRMLLDHAHRTALELLHLMTADSTTEGVVYAPPGERAGALGEAARSGAGPRSVDRRV</sequence>
<name>A0ABZ1BZ87_9FIRM</name>
<evidence type="ECO:0000313" key="3">
    <source>
        <dbReference type="EMBL" id="WRP17880.1"/>
    </source>
</evidence>
<keyword evidence="4" id="KW-1185">Reference proteome</keyword>
<dbReference type="InterPro" id="IPR007809">
    <property type="entry name" value="FlgN-like"/>
</dbReference>
<dbReference type="EMBL" id="CP141615">
    <property type="protein sequence ID" value="WRP17880.1"/>
    <property type="molecule type" value="Genomic_DNA"/>
</dbReference>
<evidence type="ECO:0000313" key="4">
    <source>
        <dbReference type="Proteomes" id="UP001332192"/>
    </source>
</evidence>
<keyword evidence="3" id="KW-0969">Cilium</keyword>
<dbReference type="InterPro" id="IPR036679">
    <property type="entry name" value="FlgN-like_sf"/>
</dbReference>
<dbReference type="Pfam" id="PF05130">
    <property type="entry name" value="FlgN"/>
    <property type="match status" value="1"/>
</dbReference>
<dbReference type="SUPFAM" id="SSF140566">
    <property type="entry name" value="FlgN-like"/>
    <property type="match status" value="1"/>
</dbReference>
<evidence type="ECO:0000256" key="2">
    <source>
        <dbReference type="SAM" id="MobiDB-lite"/>
    </source>
</evidence>
<feature type="region of interest" description="Disordered" evidence="2">
    <location>
        <begin position="49"/>
        <end position="73"/>
    </location>
</feature>
<accession>A0ABZ1BZ87</accession>
<proteinExistence type="predicted"/>
<protein>
    <submittedName>
        <fullName evidence="3">Flagellar export chaperone FlgN</fullName>
    </submittedName>
</protein>
<reference evidence="3 4" key="1">
    <citation type="journal article" date="2024" name="Front. Microbiol.">
        <title>Novel thermophilic genera Geochorda gen. nov. and Carboxydochorda gen. nov. from the deep terrestrial subsurface reveal the ecophysiological diversity in the class Limnochordia.</title>
        <authorList>
            <person name="Karnachuk O.V."/>
            <person name="Lukina A.P."/>
            <person name="Avakyan M.R."/>
            <person name="Kadnikov V.V."/>
            <person name="Begmatov S."/>
            <person name="Beletsky A.V."/>
            <person name="Vlasova K.G."/>
            <person name="Novikov A.A."/>
            <person name="Shcherbakova V.A."/>
            <person name="Mardanov A.V."/>
            <person name="Ravin N.V."/>
        </authorList>
    </citation>
    <scope>NUCLEOTIDE SEQUENCE [LARGE SCALE GENOMIC DNA]</scope>
    <source>
        <strain evidence="3 4">L945</strain>
    </source>
</reference>
<keyword evidence="1" id="KW-1005">Bacterial flagellum biogenesis</keyword>
<dbReference type="Proteomes" id="UP001332192">
    <property type="component" value="Chromosome"/>
</dbReference>
<organism evidence="3 4">
    <name type="scientific">Carboxydichorda subterranea</name>
    <dbReference type="NCBI Taxonomy" id="3109565"/>
    <lineage>
        <taxon>Bacteria</taxon>
        <taxon>Bacillati</taxon>
        <taxon>Bacillota</taxon>
        <taxon>Limnochordia</taxon>
        <taxon>Limnochordales</taxon>
        <taxon>Geochordaceae</taxon>
        <taxon>Carboxydichorda</taxon>
    </lineage>
</organism>
<dbReference type="RefSeq" id="WP_324717151.1">
    <property type="nucleotide sequence ID" value="NZ_CP141615.1"/>
</dbReference>
<keyword evidence="3" id="KW-0966">Cell projection</keyword>